<evidence type="ECO:0000313" key="8">
    <source>
        <dbReference type="Proteomes" id="UP001222027"/>
    </source>
</evidence>
<dbReference type="Pfam" id="PF18052">
    <property type="entry name" value="Rx_N"/>
    <property type="match status" value="1"/>
</dbReference>
<evidence type="ECO:0000256" key="4">
    <source>
        <dbReference type="ARBA" id="ARBA00022741"/>
    </source>
</evidence>
<keyword evidence="3" id="KW-0677">Repeat</keyword>
<dbReference type="Gene3D" id="1.20.5.4130">
    <property type="match status" value="1"/>
</dbReference>
<evidence type="ECO:0000256" key="1">
    <source>
        <dbReference type="ARBA" id="ARBA00008894"/>
    </source>
</evidence>
<name>A0AAV8R5X8_ENSVE</name>
<evidence type="ECO:0000256" key="5">
    <source>
        <dbReference type="ARBA" id="ARBA00022821"/>
    </source>
</evidence>
<dbReference type="GO" id="GO:0000166">
    <property type="term" value="F:nucleotide binding"/>
    <property type="evidence" value="ECO:0007669"/>
    <property type="project" value="UniProtKB-KW"/>
</dbReference>
<evidence type="ECO:0000256" key="2">
    <source>
        <dbReference type="ARBA" id="ARBA00022614"/>
    </source>
</evidence>
<dbReference type="Proteomes" id="UP001222027">
    <property type="component" value="Unassembled WGS sequence"/>
</dbReference>
<comment type="similarity">
    <text evidence="1">Belongs to the disease resistance NB-LRR family.</text>
</comment>
<accession>A0AAV8R5X8</accession>
<keyword evidence="8" id="KW-1185">Reference proteome</keyword>
<comment type="caution">
    <text evidence="7">The sequence shown here is derived from an EMBL/GenBank/DDBJ whole genome shotgun (WGS) entry which is preliminary data.</text>
</comment>
<dbReference type="AlphaFoldDB" id="A0AAV8R5X8"/>
<sequence>MAEPVVSYVVEKLRDYPIEAATGDERVKQWVKEIRDAAEEAEDGIDAYLLRIRKPLLPHVEDAEVFGLESDQEKVVNMLLDDSKGGDALCLRVIVPAYALLNSAGKDLPC</sequence>
<gene>
    <name evidence="7" type="ORF">OPV22_013651</name>
</gene>
<proteinExistence type="inferred from homology"/>
<organism evidence="7 8">
    <name type="scientific">Ensete ventricosum</name>
    <name type="common">Abyssinian banana</name>
    <name type="synonym">Musa ensete</name>
    <dbReference type="NCBI Taxonomy" id="4639"/>
    <lineage>
        <taxon>Eukaryota</taxon>
        <taxon>Viridiplantae</taxon>
        <taxon>Streptophyta</taxon>
        <taxon>Embryophyta</taxon>
        <taxon>Tracheophyta</taxon>
        <taxon>Spermatophyta</taxon>
        <taxon>Magnoliopsida</taxon>
        <taxon>Liliopsida</taxon>
        <taxon>Zingiberales</taxon>
        <taxon>Musaceae</taxon>
        <taxon>Ensete</taxon>
    </lineage>
</organism>
<protein>
    <recommendedName>
        <fullName evidence="6">Disease resistance N-terminal domain-containing protein</fullName>
    </recommendedName>
</protein>
<dbReference type="GO" id="GO:0006952">
    <property type="term" value="P:defense response"/>
    <property type="evidence" value="ECO:0007669"/>
    <property type="project" value="UniProtKB-KW"/>
</dbReference>
<keyword evidence="4" id="KW-0547">Nucleotide-binding</keyword>
<evidence type="ECO:0000313" key="7">
    <source>
        <dbReference type="EMBL" id="KAJ8491930.1"/>
    </source>
</evidence>
<dbReference type="InterPro" id="IPR041118">
    <property type="entry name" value="Rx_N"/>
</dbReference>
<evidence type="ECO:0000256" key="3">
    <source>
        <dbReference type="ARBA" id="ARBA00022737"/>
    </source>
</evidence>
<evidence type="ECO:0000259" key="6">
    <source>
        <dbReference type="Pfam" id="PF18052"/>
    </source>
</evidence>
<reference evidence="7 8" key="1">
    <citation type="submission" date="2022-12" db="EMBL/GenBank/DDBJ databases">
        <title>Chromosome-scale assembly of the Ensete ventricosum genome.</title>
        <authorList>
            <person name="Dussert Y."/>
            <person name="Stocks J."/>
            <person name="Wendawek A."/>
            <person name="Woldeyes F."/>
            <person name="Nichols R.A."/>
            <person name="Borrell J.S."/>
        </authorList>
    </citation>
    <scope>NUCLEOTIDE SEQUENCE [LARGE SCALE GENOMIC DNA]</scope>
    <source>
        <strain evidence="8">cv. Maze</strain>
        <tissue evidence="7">Seeds</tissue>
    </source>
</reference>
<dbReference type="EMBL" id="JAQQAF010000004">
    <property type="protein sequence ID" value="KAJ8491930.1"/>
    <property type="molecule type" value="Genomic_DNA"/>
</dbReference>
<keyword evidence="2" id="KW-0433">Leucine-rich repeat</keyword>
<feature type="domain" description="Disease resistance N-terminal" evidence="6">
    <location>
        <begin position="22"/>
        <end position="54"/>
    </location>
</feature>
<keyword evidence="5" id="KW-0611">Plant defense</keyword>